<proteinExistence type="predicted"/>
<feature type="region of interest" description="Disordered" evidence="1">
    <location>
        <begin position="48"/>
        <end position="68"/>
    </location>
</feature>
<evidence type="ECO:0000313" key="4">
    <source>
        <dbReference type="Proteomes" id="UP000224567"/>
    </source>
</evidence>
<name>A0A2G2W4F8_CAPBA</name>
<comment type="caution">
    <text evidence="3">The sequence shown here is derived from an EMBL/GenBank/DDBJ whole genome shotgun (WGS) entry which is preliminary data.</text>
</comment>
<keyword evidence="2" id="KW-0812">Transmembrane</keyword>
<keyword evidence="2" id="KW-0472">Membrane</keyword>
<organism evidence="3 4">
    <name type="scientific">Capsicum baccatum</name>
    <name type="common">Peruvian pepper</name>
    <dbReference type="NCBI Taxonomy" id="33114"/>
    <lineage>
        <taxon>Eukaryota</taxon>
        <taxon>Viridiplantae</taxon>
        <taxon>Streptophyta</taxon>
        <taxon>Embryophyta</taxon>
        <taxon>Tracheophyta</taxon>
        <taxon>Spermatophyta</taxon>
        <taxon>Magnoliopsida</taxon>
        <taxon>eudicotyledons</taxon>
        <taxon>Gunneridae</taxon>
        <taxon>Pentapetalae</taxon>
        <taxon>asterids</taxon>
        <taxon>lamiids</taxon>
        <taxon>Solanales</taxon>
        <taxon>Solanaceae</taxon>
        <taxon>Solanoideae</taxon>
        <taxon>Capsiceae</taxon>
        <taxon>Capsicum</taxon>
    </lineage>
</organism>
<sequence length="68" mass="7486">MAGADVNRPWRNLPYSPGTMAVGGAVVIGGIWYYMTYMKKKPEADHHARVAARDAARGATRPEDTPRK</sequence>
<evidence type="ECO:0000256" key="1">
    <source>
        <dbReference type="SAM" id="MobiDB-lite"/>
    </source>
</evidence>
<keyword evidence="4" id="KW-1185">Reference proteome</keyword>
<keyword evidence="2" id="KW-1133">Transmembrane helix</keyword>
<gene>
    <name evidence="3" type="ORF">CQW23_18971</name>
</gene>
<evidence type="ECO:0000313" key="3">
    <source>
        <dbReference type="EMBL" id="PHT40117.1"/>
    </source>
</evidence>
<evidence type="ECO:0000256" key="2">
    <source>
        <dbReference type="SAM" id="Phobius"/>
    </source>
</evidence>
<feature type="transmembrane region" description="Helical" evidence="2">
    <location>
        <begin position="15"/>
        <end position="35"/>
    </location>
</feature>
<reference evidence="3 4" key="1">
    <citation type="journal article" date="2017" name="Genome Biol.">
        <title>New reference genome sequences of hot pepper reveal the massive evolution of plant disease-resistance genes by retroduplication.</title>
        <authorList>
            <person name="Kim S."/>
            <person name="Park J."/>
            <person name="Yeom S.I."/>
            <person name="Kim Y.M."/>
            <person name="Seo E."/>
            <person name="Kim K.T."/>
            <person name="Kim M.S."/>
            <person name="Lee J.M."/>
            <person name="Cheong K."/>
            <person name="Shin H.S."/>
            <person name="Kim S.B."/>
            <person name="Han K."/>
            <person name="Lee J."/>
            <person name="Park M."/>
            <person name="Lee H.A."/>
            <person name="Lee H.Y."/>
            <person name="Lee Y."/>
            <person name="Oh S."/>
            <person name="Lee J.H."/>
            <person name="Choi E."/>
            <person name="Choi E."/>
            <person name="Lee S.E."/>
            <person name="Jeon J."/>
            <person name="Kim H."/>
            <person name="Choi G."/>
            <person name="Song H."/>
            <person name="Lee J."/>
            <person name="Lee S.C."/>
            <person name="Kwon J.K."/>
            <person name="Lee H.Y."/>
            <person name="Koo N."/>
            <person name="Hong Y."/>
            <person name="Kim R.W."/>
            <person name="Kang W.H."/>
            <person name="Huh J.H."/>
            <person name="Kang B.C."/>
            <person name="Yang T.J."/>
            <person name="Lee Y.H."/>
            <person name="Bennetzen J.L."/>
            <person name="Choi D."/>
        </authorList>
    </citation>
    <scope>NUCLEOTIDE SEQUENCE [LARGE SCALE GENOMIC DNA]</scope>
    <source>
        <strain evidence="4">cv. PBC81</strain>
    </source>
</reference>
<accession>A0A2G2W4F8</accession>
<protein>
    <submittedName>
        <fullName evidence="3">Uncharacterized protein</fullName>
    </submittedName>
</protein>
<dbReference type="EMBL" id="MLFT02000008">
    <property type="protein sequence ID" value="PHT40117.1"/>
    <property type="molecule type" value="Genomic_DNA"/>
</dbReference>
<reference evidence="4" key="2">
    <citation type="journal article" date="2017" name="J. Anim. Genet.">
        <title>Multiple reference genome sequences of hot pepper reveal the massive evolution of plant disease resistance genes by retroduplication.</title>
        <authorList>
            <person name="Kim S."/>
            <person name="Park J."/>
            <person name="Yeom S.-I."/>
            <person name="Kim Y.-M."/>
            <person name="Seo E."/>
            <person name="Kim K.-T."/>
            <person name="Kim M.-S."/>
            <person name="Lee J.M."/>
            <person name="Cheong K."/>
            <person name="Shin H.-S."/>
            <person name="Kim S.-B."/>
            <person name="Han K."/>
            <person name="Lee J."/>
            <person name="Park M."/>
            <person name="Lee H.-A."/>
            <person name="Lee H.-Y."/>
            <person name="Lee Y."/>
            <person name="Oh S."/>
            <person name="Lee J.H."/>
            <person name="Choi E."/>
            <person name="Choi E."/>
            <person name="Lee S.E."/>
            <person name="Jeon J."/>
            <person name="Kim H."/>
            <person name="Choi G."/>
            <person name="Song H."/>
            <person name="Lee J."/>
            <person name="Lee S.-C."/>
            <person name="Kwon J.-K."/>
            <person name="Lee H.-Y."/>
            <person name="Koo N."/>
            <person name="Hong Y."/>
            <person name="Kim R.W."/>
            <person name="Kang W.-H."/>
            <person name="Huh J.H."/>
            <person name="Kang B.-C."/>
            <person name="Yang T.-J."/>
            <person name="Lee Y.-H."/>
            <person name="Bennetzen J.L."/>
            <person name="Choi D."/>
        </authorList>
    </citation>
    <scope>NUCLEOTIDE SEQUENCE [LARGE SCALE GENOMIC DNA]</scope>
    <source>
        <strain evidence="4">cv. PBC81</strain>
    </source>
</reference>
<dbReference type="AlphaFoldDB" id="A0A2G2W4F8"/>
<dbReference type="Proteomes" id="UP000224567">
    <property type="component" value="Unassembled WGS sequence"/>
</dbReference>